<comment type="caution">
    <text evidence="5">The sequence shown here is derived from an EMBL/GenBank/DDBJ whole genome shotgun (WGS) entry which is preliminary data.</text>
</comment>
<proteinExistence type="predicted"/>
<dbReference type="InterPro" id="IPR003593">
    <property type="entry name" value="AAA+_ATPase"/>
</dbReference>
<feature type="domain" description="ABC transporter" evidence="4">
    <location>
        <begin position="4"/>
        <end position="239"/>
    </location>
</feature>
<dbReference type="SMART" id="SM00382">
    <property type="entry name" value="AAA"/>
    <property type="match status" value="1"/>
</dbReference>
<evidence type="ECO:0000259" key="4">
    <source>
        <dbReference type="PROSITE" id="PS50893"/>
    </source>
</evidence>
<evidence type="ECO:0000313" key="5">
    <source>
        <dbReference type="EMBL" id="OGC28719.1"/>
    </source>
</evidence>
<dbReference type="AlphaFoldDB" id="A0A1F4T886"/>
<organism evidence="5 6">
    <name type="scientific">candidate division WOR-1 bacterium RIFOXYC12_FULL_54_18</name>
    <dbReference type="NCBI Taxonomy" id="1802584"/>
    <lineage>
        <taxon>Bacteria</taxon>
        <taxon>Bacillati</taxon>
        <taxon>Saganbacteria</taxon>
    </lineage>
</organism>
<dbReference type="PANTHER" id="PTHR42794:SF2">
    <property type="entry name" value="ABC TRANSPORTER ATP-BINDING PROTEIN"/>
    <property type="match status" value="1"/>
</dbReference>
<dbReference type="Pfam" id="PF00005">
    <property type="entry name" value="ABC_tran"/>
    <property type="match status" value="1"/>
</dbReference>
<evidence type="ECO:0000256" key="1">
    <source>
        <dbReference type="ARBA" id="ARBA00022448"/>
    </source>
</evidence>
<dbReference type="InterPro" id="IPR027417">
    <property type="entry name" value="P-loop_NTPase"/>
</dbReference>
<dbReference type="GO" id="GO:0005524">
    <property type="term" value="F:ATP binding"/>
    <property type="evidence" value="ECO:0007669"/>
    <property type="project" value="UniProtKB-KW"/>
</dbReference>
<keyword evidence="2" id="KW-0547">Nucleotide-binding</keyword>
<dbReference type="InterPro" id="IPR017871">
    <property type="entry name" value="ABC_transporter-like_CS"/>
</dbReference>
<evidence type="ECO:0000256" key="2">
    <source>
        <dbReference type="ARBA" id="ARBA00022741"/>
    </source>
</evidence>
<evidence type="ECO:0000313" key="6">
    <source>
        <dbReference type="Proteomes" id="UP000178602"/>
    </source>
</evidence>
<keyword evidence="1" id="KW-0813">Transport</keyword>
<keyword evidence="3" id="KW-0067">ATP-binding</keyword>
<name>A0A1F4T886_UNCSA</name>
<accession>A0A1F4T886</accession>
<dbReference type="GO" id="GO:0016887">
    <property type="term" value="F:ATP hydrolysis activity"/>
    <property type="evidence" value="ECO:0007669"/>
    <property type="project" value="InterPro"/>
</dbReference>
<sequence>MSALRIENLTSGYDRKKPVVKELNLAVKEGEFVGIVGPNGCGKTTLLKTIIGVIKPYSGSLAVGGRLVEQLNRRDLARKIALVPQMMEPVEGFTVEDMVLMGRLPYLERFAFESAEDYEAVEWAIEQLRIEELKGRMVDELSGGEFQRVMIARALAQEPNLLLLDEPISHLDIRYQVKICRLLRRLRAHCSLLATFHDLNLASRFCTRLVLMSRGRIVADGPPAEVVTAENIWKVYRIKVDVKKSHEKVRYVLLP</sequence>
<evidence type="ECO:0000256" key="3">
    <source>
        <dbReference type="ARBA" id="ARBA00022840"/>
    </source>
</evidence>
<dbReference type="EMBL" id="MEUG01000001">
    <property type="protein sequence ID" value="OGC28719.1"/>
    <property type="molecule type" value="Genomic_DNA"/>
</dbReference>
<protein>
    <recommendedName>
        <fullName evidence="4">ABC transporter domain-containing protein</fullName>
    </recommendedName>
</protein>
<dbReference type="PANTHER" id="PTHR42794">
    <property type="entry name" value="HEMIN IMPORT ATP-BINDING PROTEIN HMUV"/>
    <property type="match status" value="1"/>
</dbReference>
<dbReference type="CDD" id="cd03214">
    <property type="entry name" value="ABC_Iron-Siderophores_B12_Hemin"/>
    <property type="match status" value="1"/>
</dbReference>
<dbReference type="SUPFAM" id="SSF52540">
    <property type="entry name" value="P-loop containing nucleoside triphosphate hydrolases"/>
    <property type="match status" value="1"/>
</dbReference>
<dbReference type="PROSITE" id="PS50893">
    <property type="entry name" value="ABC_TRANSPORTER_2"/>
    <property type="match status" value="1"/>
</dbReference>
<gene>
    <name evidence="5" type="ORF">A3K49_07190</name>
</gene>
<dbReference type="PROSITE" id="PS00211">
    <property type="entry name" value="ABC_TRANSPORTER_1"/>
    <property type="match status" value="1"/>
</dbReference>
<dbReference type="Proteomes" id="UP000178602">
    <property type="component" value="Unassembled WGS sequence"/>
</dbReference>
<reference evidence="5 6" key="1">
    <citation type="journal article" date="2016" name="Nat. Commun.">
        <title>Thousands of microbial genomes shed light on interconnected biogeochemical processes in an aquifer system.</title>
        <authorList>
            <person name="Anantharaman K."/>
            <person name="Brown C.T."/>
            <person name="Hug L.A."/>
            <person name="Sharon I."/>
            <person name="Castelle C.J."/>
            <person name="Probst A.J."/>
            <person name="Thomas B.C."/>
            <person name="Singh A."/>
            <person name="Wilkins M.J."/>
            <person name="Karaoz U."/>
            <person name="Brodie E.L."/>
            <person name="Williams K.H."/>
            <person name="Hubbard S.S."/>
            <person name="Banfield J.F."/>
        </authorList>
    </citation>
    <scope>NUCLEOTIDE SEQUENCE [LARGE SCALE GENOMIC DNA]</scope>
</reference>
<dbReference type="Gene3D" id="3.40.50.300">
    <property type="entry name" value="P-loop containing nucleotide triphosphate hydrolases"/>
    <property type="match status" value="1"/>
</dbReference>
<dbReference type="FunFam" id="3.40.50.300:FF:000134">
    <property type="entry name" value="Iron-enterobactin ABC transporter ATP-binding protein"/>
    <property type="match status" value="1"/>
</dbReference>
<dbReference type="InterPro" id="IPR003439">
    <property type="entry name" value="ABC_transporter-like_ATP-bd"/>
</dbReference>